<comment type="pathway">
    <text evidence="6 10">Carbohydrate degradation; glycolysis; pyruvate from D-glyceraldehyde 3-phosphate: step 3/5.</text>
</comment>
<reference evidence="11" key="1">
    <citation type="journal article" date="2014" name="Int. J. Syst. Evol. Microbiol.">
        <title>Complete genome sequence of Corynebacterium casei LMG S-19264T (=DSM 44701T), isolated from a smear-ripened cheese.</title>
        <authorList>
            <consortium name="US DOE Joint Genome Institute (JGI-PGF)"/>
            <person name="Walter F."/>
            <person name="Albersmeier A."/>
            <person name="Kalinowski J."/>
            <person name="Ruckert C."/>
        </authorList>
    </citation>
    <scope>NUCLEOTIDE SEQUENCE</scope>
    <source>
        <strain evidence="11">CCM 7664</strain>
    </source>
</reference>
<evidence type="ECO:0000256" key="2">
    <source>
        <dbReference type="ARBA" id="ARBA00006717"/>
    </source>
</evidence>
<dbReference type="GO" id="GO:0006094">
    <property type="term" value="P:gluconeogenesis"/>
    <property type="evidence" value="ECO:0007669"/>
    <property type="project" value="UniProtKB-UniRule"/>
</dbReference>
<dbReference type="GO" id="GO:0004619">
    <property type="term" value="F:phosphoglycerate mutase activity"/>
    <property type="evidence" value="ECO:0007669"/>
    <property type="project" value="UniProtKB-UniRule"/>
</dbReference>
<evidence type="ECO:0000256" key="6">
    <source>
        <dbReference type="HAMAP-Rule" id="MF_01039"/>
    </source>
</evidence>
<dbReference type="InterPro" id="IPR013078">
    <property type="entry name" value="His_Pase_superF_clade-1"/>
</dbReference>
<dbReference type="FunFam" id="3.40.50.1240:FF:000003">
    <property type="entry name" value="2,3-bisphosphoglycerate-dependent phosphoglycerate mutase"/>
    <property type="match status" value="1"/>
</dbReference>
<keyword evidence="5 6" id="KW-0413">Isomerase</keyword>
<feature type="active site" description="Tele-phosphohistidine intermediate" evidence="6 7">
    <location>
        <position position="9"/>
    </location>
</feature>
<feature type="binding site" evidence="6 8">
    <location>
        <begin position="183"/>
        <end position="184"/>
    </location>
    <ligand>
        <name>substrate</name>
    </ligand>
</feature>
<dbReference type="PROSITE" id="PS00175">
    <property type="entry name" value="PG_MUTASE"/>
    <property type="match status" value="1"/>
</dbReference>
<dbReference type="UniPathway" id="UPA00109">
    <property type="reaction ID" value="UER00186"/>
</dbReference>
<comment type="caution">
    <text evidence="11">The sequence shown here is derived from an EMBL/GenBank/DDBJ whole genome shotgun (WGS) entry which is preliminary data.</text>
</comment>
<accession>A0A8J3AXW7</accession>
<dbReference type="AlphaFoldDB" id="A0A8J3AXW7"/>
<dbReference type="NCBIfam" id="NF010713">
    <property type="entry name" value="PRK14115.1"/>
    <property type="match status" value="1"/>
</dbReference>
<dbReference type="HAMAP" id="MF_01039">
    <property type="entry name" value="PGAM_GpmA"/>
    <property type="match status" value="1"/>
</dbReference>
<dbReference type="PANTHER" id="PTHR11931">
    <property type="entry name" value="PHOSPHOGLYCERATE MUTASE"/>
    <property type="match status" value="1"/>
</dbReference>
<name>A0A8J3AXW7_9BURK</name>
<dbReference type="InterPro" id="IPR005952">
    <property type="entry name" value="Phosphogly_mut1"/>
</dbReference>
<sequence>MGNLVIVRHGESQWNMENRFTGWTDIDITEKGRQQARRAGRALADAGFRFDFAVTSLLKRTIRSQWLILDEMDAMCLPIVKHWRLNERHYGALTGLRRDDTIAQFGEDQVWKWRRGFDARPPLMAADDPRAPAGEARYRDIAPQLLPLGESLKDTVERVRVFWDEAIVPQLKAGKNIIICTHGNSQRALVKLLEDMPDEEAASFEVPNGVPLIYRLDAQMRVLERQSMQIADATISTIL</sequence>
<evidence type="ECO:0000256" key="7">
    <source>
        <dbReference type="PIRSR" id="PIRSR613078-1"/>
    </source>
</evidence>
<comment type="subunit">
    <text evidence="6">Homodimer.</text>
</comment>
<dbReference type="GO" id="GO:0006096">
    <property type="term" value="P:glycolytic process"/>
    <property type="evidence" value="ECO:0007669"/>
    <property type="project" value="UniProtKB-UniRule"/>
</dbReference>
<feature type="binding site" evidence="6 8">
    <location>
        <begin position="87"/>
        <end position="90"/>
    </location>
    <ligand>
        <name>substrate</name>
    </ligand>
</feature>
<dbReference type="InterPro" id="IPR029033">
    <property type="entry name" value="His_PPase_superfam"/>
</dbReference>
<feature type="site" description="Transition state stabilizer" evidence="6 9">
    <location>
        <position position="182"/>
    </location>
</feature>
<feature type="binding site" evidence="6 8">
    <location>
        <begin position="21"/>
        <end position="22"/>
    </location>
    <ligand>
        <name>substrate</name>
    </ligand>
</feature>
<feature type="binding site" evidence="6 8">
    <location>
        <begin position="8"/>
        <end position="15"/>
    </location>
    <ligand>
        <name>substrate</name>
    </ligand>
</feature>
<evidence type="ECO:0000256" key="3">
    <source>
        <dbReference type="ARBA" id="ARBA00022432"/>
    </source>
</evidence>
<protein>
    <recommendedName>
        <fullName evidence="6 10">2,3-bisphosphoglycerate-dependent phosphoglycerate mutase</fullName>
        <shortName evidence="6">BPG-dependent PGAM</shortName>
        <shortName evidence="6">PGAM</shortName>
        <shortName evidence="6">Phosphoglyceromutase</shortName>
        <shortName evidence="6">dPGM</shortName>
        <ecNumber evidence="6 10">5.4.2.11</ecNumber>
    </recommendedName>
</protein>
<feature type="binding site" evidence="6 8">
    <location>
        <begin position="114"/>
        <end position="115"/>
    </location>
    <ligand>
        <name>substrate</name>
    </ligand>
</feature>
<comment type="similarity">
    <text evidence="2 6">Belongs to the phosphoglycerate mutase family. BPG-dependent PGAM subfamily.</text>
</comment>
<dbReference type="CDD" id="cd07067">
    <property type="entry name" value="HP_PGM_like"/>
    <property type="match status" value="1"/>
</dbReference>
<evidence type="ECO:0000256" key="4">
    <source>
        <dbReference type="ARBA" id="ARBA00023152"/>
    </source>
</evidence>
<dbReference type="SMART" id="SM00855">
    <property type="entry name" value="PGAM"/>
    <property type="match status" value="1"/>
</dbReference>
<feature type="binding site" evidence="6 8">
    <location>
        <position position="60"/>
    </location>
    <ligand>
        <name>substrate</name>
    </ligand>
</feature>
<keyword evidence="4 6" id="KW-0324">Glycolysis</keyword>
<dbReference type="InterPro" id="IPR001345">
    <property type="entry name" value="PG/BPGM_mutase_AS"/>
</dbReference>
<dbReference type="EMBL" id="BMDP01000003">
    <property type="protein sequence ID" value="GGI54922.1"/>
    <property type="molecule type" value="Genomic_DNA"/>
</dbReference>
<dbReference type="NCBIfam" id="TIGR01258">
    <property type="entry name" value="pgm_1"/>
    <property type="match status" value="1"/>
</dbReference>
<dbReference type="Proteomes" id="UP000627205">
    <property type="component" value="Unassembled WGS sequence"/>
</dbReference>
<evidence type="ECO:0000313" key="12">
    <source>
        <dbReference type="Proteomes" id="UP000627205"/>
    </source>
</evidence>
<dbReference type="SUPFAM" id="SSF53254">
    <property type="entry name" value="Phosphoglycerate mutase-like"/>
    <property type="match status" value="1"/>
</dbReference>
<dbReference type="RefSeq" id="WP_188421503.1">
    <property type="nucleotide sequence ID" value="NZ_BMDP01000003.1"/>
</dbReference>
<dbReference type="EC" id="5.4.2.11" evidence="6 10"/>
<comment type="function">
    <text evidence="6 10">Catalyzes the interconversion of 2-phosphoglycerate and 3-phosphoglycerate.</text>
</comment>
<reference evidence="11" key="2">
    <citation type="submission" date="2020-09" db="EMBL/GenBank/DDBJ databases">
        <authorList>
            <person name="Sun Q."/>
            <person name="Sedlacek I."/>
        </authorList>
    </citation>
    <scope>NUCLEOTIDE SEQUENCE</scope>
    <source>
        <strain evidence="11">CCM 7664</strain>
    </source>
</reference>
<evidence type="ECO:0000256" key="5">
    <source>
        <dbReference type="ARBA" id="ARBA00023235"/>
    </source>
</evidence>
<evidence type="ECO:0000256" key="8">
    <source>
        <dbReference type="PIRSR" id="PIRSR613078-2"/>
    </source>
</evidence>
<proteinExistence type="inferred from homology"/>
<keyword evidence="3 6" id="KW-0312">Gluconeogenesis</keyword>
<evidence type="ECO:0000313" key="11">
    <source>
        <dbReference type="EMBL" id="GGI54922.1"/>
    </source>
</evidence>
<dbReference type="Gene3D" id="3.40.50.1240">
    <property type="entry name" value="Phosphoglycerate mutase-like"/>
    <property type="match status" value="1"/>
</dbReference>
<evidence type="ECO:0000256" key="10">
    <source>
        <dbReference type="RuleBase" id="RU004512"/>
    </source>
</evidence>
<gene>
    <name evidence="6 11" type="primary">gpmA</name>
    <name evidence="11" type="ORF">GCM10011430_20960</name>
</gene>
<keyword evidence="12" id="KW-1185">Reference proteome</keyword>
<organism evidence="11 12">
    <name type="scientific">Oxalicibacterium solurbis</name>
    <dbReference type="NCBI Taxonomy" id="69280"/>
    <lineage>
        <taxon>Bacteria</taxon>
        <taxon>Pseudomonadati</taxon>
        <taxon>Pseudomonadota</taxon>
        <taxon>Betaproteobacteria</taxon>
        <taxon>Burkholderiales</taxon>
        <taxon>Oxalobacteraceae</taxon>
        <taxon>Oxalicibacterium</taxon>
    </lineage>
</organism>
<evidence type="ECO:0000256" key="9">
    <source>
        <dbReference type="PIRSR" id="PIRSR613078-3"/>
    </source>
</evidence>
<dbReference type="Pfam" id="PF00300">
    <property type="entry name" value="His_Phos_1"/>
    <property type="match status" value="1"/>
</dbReference>
<comment type="caution">
    <text evidence="6">Lacks conserved residue(s) required for the propagation of feature annotation.</text>
</comment>
<comment type="catalytic activity">
    <reaction evidence="1 6 10">
        <text>(2R)-2-phosphoglycerate = (2R)-3-phosphoglycerate</text>
        <dbReference type="Rhea" id="RHEA:15901"/>
        <dbReference type="ChEBI" id="CHEBI:58272"/>
        <dbReference type="ChEBI" id="CHEBI:58289"/>
        <dbReference type="EC" id="5.4.2.11"/>
    </reaction>
</comment>
<evidence type="ECO:0000256" key="1">
    <source>
        <dbReference type="ARBA" id="ARBA00000380"/>
    </source>
</evidence>
<dbReference type="PIRSF" id="PIRSF000709">
    <property type="entry name" value="6PFK_2-Ptase"/>
    <property type="match status" value="1"/>
</dbReference>
<feature type="active site" description="Proton donor/acceptor" evidence="6 7">
    <location>
        <position position="87"/>
    </location>
</feature>